<organism evidence="2 3">
    <name type="scientific">Nepenthes gracilis</name>
    <name type="common">Slender pitcher plant</name>
    <dbReference type="NCBI Taxonomy" id="150966"/>
    <lineage>
        <taxon>Eukaryota</taxon>
        <taxon>Viridiplantae</taxon>
        <taxon>Streptophyta</taxon>
        <taxon>Embryophyta</taxon>
        <taxon>Tracheophyta</taxon>
        <taxon>Spermatophyta</taxon>
        <taxon>Magnoliopsida</taxon>
        <taxon>eudicotyledons</taxon>
        <taxon>Gunneridae</taxon>
        <taxon>Pentapetalae</taxon>
        <taxon>Caryophyllales</taxon>
        <taxon>Nepenthaceae</taxon>
        <taxon>Nepenthes</taxon>
    </lineage>
</organism>
<keyword evidence="3" id="KW-1185">Reference proteome</keyword>
<dbReference type="AlphaFoldDB" id="A0AAD3SJN6"/>
<feature type="compositionally biased region" description="Basic and acidic residues" evidence="1">
    <location>
        <begin position="32"/>
        <end position="46"/>
    </location>
</feature>
<name>A0AAD3SJN6_NEPGR</name>
<feature type="region of interest" description="Disordered" evidence="1">
    <location>
        <begin position="1"/>
        <end position="50"/>
    </location>
</feature>
<sequence length="102" mass="11363">MSFMKRSGKWEVGEGSARGRTVVKRKGTAALQRDRSFGQGREEDGKRRKREARGYDMIGCRLLPRPRALSGEVHSACLSLGHHARFFGITIRAFSGRSAPCL</sequence>
<evidence type="ECO:0000256" key="1">
    <source>
        <dbReference type="SAM" id="MobiDB-lite"/>
    </source>
</evidence>
<accession>A0AAD3SJN6</accession>
<protein>
    <submittedName>
        <fullName evidence="2">Uncharacterized protein</fullName>
    </submittedName>
</protein>
<dbReference type="EMBL" id="BSYO01000011">
    <property type="protein sequence ID" value="GMH11822.1"/>
    <property type="molecule type" value="Genomic_DNA"/>
</dbReference>
<evidence type="ECO:0000313" key="3">
    <source>
        <dbReference type="Proteomes" id="UP001279734"/>
    </source>
</evidence>
<dbReference type="Proteomes" id="UP001279734">
    <property type="component" value="Unassembled WGS sequence"/>
</dbReference>
<comment type="caution">
    <text evidence="2">The sequence shown here is derived from an EMBL/GenBank/DDBJ whole genome shotgun (WGS) entry which is preliminary data.</text>
</comment>
<reference evidence="2" key="1">
    <citation type="submission" date="2023-05" db="EMBL/GenBank/DDBJ databases">
        <title>Nepenthes gracilis genome sequencing.</title>
        <authorList>
            <person name="Fukushima K."/>
        </authorList>
    </citation>
    <scope>NUCLEOTIDE SEQUENCE</scope>
    <source>
        <strain evidence="2">SING2019-196</strain>
    </source>
</reference>
<proteinExistence type="predicted"/>
<gene>
    <name evidence="2" type="ORF">Nepgr_013663</name>
</gene>
<evidence type="ECO:0000313" key="2">
    <source>
        <dbReference type="EMBL" id="GMH11822.1"/>
    </source>
</evidence>